<keyword evidence="2" id="KW-0547">Nucleotide-binding</keyword>
<proteinExistence type="predicted"/>
<keyword evidence="7" id="KW-1185">Reference proteome</keyword>
<dbReference type="PANTHER" id="PTHR20858">
    <property type="entry name" value="PHOSPHOMETHYLPYRIMIDINE KINASE"/>
    <property type="match status" value="1"/>
</dbReference>
<dbReference type="EMBL" id="QGMY01000008">
    <property type="protein sequence ID" value="PWR71574.1"/>
    <property type="molecule type" value="Genomic_DNA"/>
</dbReference>
<gene>
    <name evidence="6" type="primary">thiD</name>
    <name evidence="6" type="ORF">DK846_12020</name>
</gene>
<sequence>MTCTFHTALTIAGSDPSGGAGIQVDLKTFAEVGVWGMAVVTALTAQNATRVSGVWSMECHVVRNQIATLLEDITPGAVKTGMLSTAEIIHTVVQTLPETIPLIVDPVMISTSGHRLLDESAIRCMKEVLLPRATAVTPNIPEAEVLAGMRIIDDGSMIEAGMKILDLGTEAVVVKGGHGTGDESVDLLIDRNGVTRLTSPRMPYQVHGSGCCFSAAVTGFMAQGYGVAESCRLGKDIVTKAIKEAIAGSGGMRMINPGGVQ</sequence>
<dbReference type="GeneID" id="97550269"/>
<dbReference type="PANTHER" id="PTHR20858:SF17">
    <property type="entry name" value="HYDROXYMETHYLPYRIMIDINE_PHOSPHOMETHYLPYRIMIDINE KINASE THI20-RELATED"/>
    <property type="match status" value="1"/>
</dbReference>
<evidence type="ECO:0000256" key="4">
    <source>
        <dbReference type="ARBA" id="ARBA00022840"/>
    </source>
</evidence>
<dbReference type="InterPro" id="IPR013749">
    <property type="entry name" value="PM/HMP-P_kinase-1"/>
</dbReference>
<dbReference type="Gene3D" id="3.40.1190.20">
    <property type="match status" value="1"/>
</dbReference>
<keyword evidence="4" id="KW-0067">ATP-binding</keyword>
<dbReference type="RefSeq" id="WP_109969192.1">
    <property type="nucleotide sequence ID" value="NZ_CP176093.1"/>
</dbReference>
<dbReference type="GO" id="GO:0005524">
    <property type="term" value="F:ATP binding"/>
    <property type="evidence" value="ECO:0007669"/>
    <property type="project" value="UniProtKB-KW"/>
</dbReference>
<reference evidence="6 7" key="1">
    <citation type="submission" date="2018-05" db="EMBL/GenBank/DDBJ databases">
        <title>Draft genome of Methanospirillum lacunae Ki8-1.</title>
        <authorList>
            <person name="Dueholm M.S."/>
            <person name="Nielsen P.H."/>
            <person name="Bakmann L.F."/>
            <person name="Otzen D.E."/>
        </authorList>
    </citation>
    <scope>NUCLEOTIDE SEQUENCE [LARGE SCALE GENOMIC DNA]</scope>
    <source>
        <strain evidence="6 7">Ki8-1</strain>
    </source>
</reference>
<accession>A0A2V2MTQ3</accession>
<organism evidence="6 7">
    <name type="scientific">Methanospirillum lacunae</name>
    <dbReference type="NCBI Taxonomy" id="668570"/>
    <lineage>
        <taxon>Archaea</taxon>
        <taxon>Methanobacteriati</taxon>
        <taxon>Methanobacteriota</taxon>
        <taxon>Stenosarchaea group</taxon>
        <taxon>Methanomicrobia</taxon>
        <taxon>Methanomicrobiales</taxon>
        <taxon>Methanospirillaceae</taxon>
        <taxon>Methanospirillum</taxon>
    </lineage>
</organism>
<keyword evidence="1" id="KW-0808">Transferase</keyword>
<dbReference type="GO" id="GO:0008902">
    <property type="term" value="F:hydroxymethylpyrimidine kinase activity"/>
    <property type="evidence" value="ECO:0007669"/>
    <property type="project" value="TreeGrafter"/>
</dbReference>
<dbReference type="GO" id="GO:0008972">
    <property type="term" value="F:phosphomethylpyrimidine kinase activity"/>
    <property type="evidence" value="ECO:0007669"/>
    <property type="project" value="InterPro"/>
</dbReference>
<dbReference type="GO" id="GO:0005829">
    <property type="term" value="C:cytosol"/>
    <property type="evidence" value="ECO:0007669"/>
    <property type="project" value="TreeGrafter"/>
</dbReference>
<comment type="caution">
    <text evidence="6">The sequence shown here is derived from an EMBL/GenBank/DDBJ whole genome shotgun (WGS) entry which is preliminary data.</text>
</comment>
<evidence type="ECO:0000256" key="1">
    <source>
        <dbReference type="ARBA" id="ARBA00022679"/>
    </source>
</evidence>
<dbReference type="NCBIfam" id="TIGR00097">
    <property type="entry name" value="HMP-P_kinase"/>
    <property type="match status" value="1"/>
</dbReference>
<protein>
    <submittedName>
        <fullName evidence="6">Bifunctional hydroxymethylpyrimidine kinase/phosphomethylpyrimidine kinase</fullName>
    </submittedName>
</protein>
<dbReference type="AlphaFoldDB" id="A0A2V2MTQ3"/>
<dbReference type="InterPro" id="IPR004399">
    <property type="entry name" value="HMP/HMP-P_kinase_dom"/>
</dbReference>
<dbReference type="Pfam" id="PF08543">
    <property type="entry name" value="Phos_pyr_kin"/>
    <property type="match status" value="1"/>
</dbReference>
<evidence type="ECO:0000313" key="7">
    <source>
        <dbReference type="Proteomes" id="UP000245657"/>
    </source>
</evidence>
<evidence type="ECO:0000256" key="2">
    <source>
        <dbReference type="ARBA" id="ARBA00022741"/>
    </source>
</evidence>
<dbReference type="OrthoDB" id="43786at2157"/>
<evidence type="ECO:0000259" key="5">
    <source>
        <dbReference type="Pfam" id="PF08543"/>
    </source>
</evidence>
<keyword evidence="3 6" id="KW-0418">Kinase</keyword>
<evidence type="ECO:0000313" key="6">
    <source>
        <dbReference type="EMBL" id="PWR71574.1"/>
    </source>
</evidence>
<dbReference type="GO" id="GO:0009228">
    <property type="term" value="P:thiamine biosynthetic process"/>
    <property type="evidence" value="ECO:0007669"/>
    <property type="project" value="InterPro"/>
</dbReference>
<dbReference type="CDD" id="cd01169">
    <property type="entry name" value="HMPP_kinase"/>
    <property type="match status" value="1"/>
</dbReference>
<dbReference type="InterPro" id="IPR029056">
    <property type="entry name" value="Ribokinase-like"/>
</dbReference>
<dbReference type="SUPFAM" id="SSF53613">
    <property type="entry name" value="Ribokinase-like"/>
    <property type="match status" value="1"/>
</dbReference>
<name>A0A2V2MTQ3_9EURY</name>
<feature type="domain" description="Pyridoxamine kinase/Phosphomethylpyrimidine kinase" evidence="5">
    <location>
        <begin position="15"/>
        <end position="247"/>
    </location>
</feature>
<dbReference type="Proteomes" id="UP000245657">
    <property type="component" value="Unassembled WGS sequence"/>
</dbReference>
<evidence type="ECO:0000256" key="3">
    <source>
        <dbReference type="ARBA" id="ARBA00022777"/>
    </source>
</evidence>
<dbReference type="FunFam" id="3.40.1190.20:FF:000003">
    <property type="entry name" value="Phosphomethylpyrimidine kinase ThiD"/>
    <property type="match status" value="1"/>
</dbReference>